<dbReference type="Pfam" id="PF04244">
    <property type="entry name" value="DPRP"/>
    <property type="match status" value="1"/>
</dbReference>
<dbReference type="AlphaFoldDB" id="A0A1I6LQM3"/>
<gene>
    <name evidence="1" type="ORF">SAMN05421771_1125</name>
</gene>
<organism evidence="1 2">
    <name type="scientific">Granulicella pectinivorans</name>
    <dbReference type="NCBI Taxonomy" id="474950"/>
    <lineage>
        <taxon>Bacteria</taxon>
        <taxon>Pseudomonadati</taxon>
        <taxon>Acidobacteriota</taxon>
        <taxon>Terriglobia</taxon>
        <taxon>Terriglobales</taxon>
        <taxon>Acidobacteriaceae</taxon>
        <taxon>Granulicella</taxon>
    </lineage>
</organism>
<dbReference type="SUPFAM" id="SSF48173">
    <property type="entry name" value="Cryptochrome/photolyase FAD-binding domain"/>
    <property type="match status" value="1"/>
</dbReference>
<dbReference type="GO" id="GO:0016829">
    <property type="term" value="F:lyase activity"/>
    <property type="evidence" value="ECO:0007669"/>
    <property type="project" value="UniProtKB-KW"/>
</dbReference>
<keyword evidence="1" id="KW-0456">Lyase</keyword>
<accession>A0A1I6LQM3</accession>
<dbReference type="InterPro" id="IPR036134">
    <property type="entry name" value="Crypto/Photolyase_FAD-like_sf"/>
</dbReference>
<dbReference type="InterPro" id="IPR014729">
    <property type="entry name" value="Rossmann-like_a/b/a_fold"/>
</dbReference>
<dbReference type="PANTHER" id="PTHR38657">
    <property type="entry name" value="SLR1343 PROTEIN"/>
    <property type="match status" value="1"/>
</dbReference>
<dbReference type="Gene3D" id="3.40.50.620">
    <property type="entry name" value="HUPs"/>
    <property type="match status" value="1"/>
</dbReference>
<dbReference type="Gene3D" id="1.10.10.1710">
    <property type="entry name" value="Deoxyribodipyrimidine photolyase-related"/>
    <property type="match status" value="1"/>
</dbReference>
<keyword evidence="2" id="KW-1185">Reference proteome</keyword>
<dbReference type="Gene3D" id="1.10.579.10">
    <property type="entry name" value="DNA Cyclobutane Dipyrimidine Photolyase, subunit A, domain 3"/>
    <property type="match status" value="1"/>
</dbReference>
<name>A0A1I6LQM3_9BACT</name>
<sequence>MEQMHPSRQQTLSSLCFHAGMQTFSARIATAQPTAEDIAGRRWIYVPYDRFTDRTGPLAEQGAQATGIVIVESTAKAMRRPYHRKKLVVLIANMRHFALEQAARGVAVLYHFSPKSHGQGLLELQRARGLPELVCMTPAERELRLDLATAIEHGLNMRFVADTTWLSTLDDFMAVYGPYRHGRSYVMDRFYRAMRQKTGILMHNAKPVGGQFSFDAENRLPYKGQVPVPIAPGFAPDEITREVIAMVDTVYADHFGTTESFDLPCTQADCDRMWQFALTRLLPHFGPFEDAMRDDEPQLFHSKTSALVNLGRLLPAALIGDVATAAGSGSIPMASAEGFIRQLLGWREFMRHVHQQTDGYRLLVDHVPQERPGPAQEASSSAYPDEEAYRGARPSALGASLPLPAAYWGVASGLRCVDTTVAQVIAEGWSHHIPRLMVLSNLATLCGFSPRELTDWFWFAYVDAFDWVVEPNVLGMSTYADGGLTATKPYVSGAAYINRMSNLCGRCQFDPKKSTGPGSCPFTALYWTFLERHEPVLGGMFRMQMPYQTLRRKSEAERTGLRQRAAEAIEHLQSFPRPEYKRG</sequence>
<evidence type="ECO:0000313" key="1">
    <source>
        <dbReference type="EMBL" id="SFS05774.1"/>
    </source>
</evidence>
<dbReference type="EMBL" id="FOZL01000001">
    <property type="protein sequence ID" value="SFS05774.1"/>
    <property type="molecule type" value="Genomic_DNA"/>
</dbReference>
<dbReference type="STRING" id="474950.SAMN05421771_1125"/>
<dbReference type="InterPro" id="IPR007357">
    <property type="entry name" value="PhrB-like"/>
</dbReference>
<evidence type="ECO:0000313" key="2">
    <source>
        <dbReference type="Proteomes" id="UP000199024"/>
    </source>
</evidence>
<reference evidence="1 2" key="1">
    <citation type="submission" date="2016-10" db="EMBL/GenBank/DDBJ databases">
        <authorList>
            <person name="de Groot N.N."/>
        </authorList>
    </citation>
    <scope>NUCLEOTIDE SEQUENCE [LARGE SCALE GENOMIC DNA]</scope>
    <source>
        <strain evidence="1 2">DSM 21001</strain>
    </source>
</reference>
<dbReference type="PANTHER" id="PTHR38657:SF1">
    <property type="entry name" value="SLR1343 PROTEIN"/>
    <property type="match status" value="1"/>
</dbReference>
<proteinExistence type="predicted"/>
<dbReference type="InterPro" id="IPR052551">
    <property type="entry name" value="UV-DNA_repair_photolyase"/>
</dbReference>
<protein>
    <submittedName>
        <fullName evidence="1">Deoxyribodipyrimidine photolyase-related protein</fullName>
    </submittedName>
</protein>
<dbReference type="Gene3D" id="1.25.40.80">
    <property type="match status" value="1"/>
</dbReference>
<dbReference type="Proteomes" id="UP000199024">
    <property type="component" value="Unassembled WGS sequence"/>
</dbReference>